<reference evidence="8" key="1">
    <citation type="submission" date="2020-07" db="EMBL/GenBank/DDBJ databases">
        <title>Vallitalea pronyensis genome.</title>
        <authorList>
            <person name="Postec A."/>
        </authorList>
    </citation>
    <scope>NUCLEOTIDE SEQUENCE</scope>
    <source>
        <strain evidence="8">FatNI3</strain>
    </source>
</reference>
<dbReference type="Proteomes" id="UP000683246">
    <property type="component" value="Chromosome"/>
</dbReference>
<feature type="transmembrane region" description="Helical" evidence="6">
    <location>
        <begin position="101"/>
        <end position="127"/>
    </location>
</feature>
<keyword evidence="9" id="KW-1185">Reference proteome</keyword>
<dbReference type="AlphaFoldDB" id="A0A8J8MMV2"/>
<dbReference type="PANTHER" id="PTHR46795">
    <property type="entry name" value="ABC TRANSPORTER PERMEASE-RELATED-RELATED"/>
    <property type="match status" value="1"/>
</dbReference>
<dbReference type="RefSeq" id="WP_212694850.1">
    <property type="nucleotide sequence ID" value="NZ_CP058649.1"/>
</dbReference>
<feature type="domain" description="ABC3 transporter permease C-terminal" evidence="7">
    <location>
        <begin position="61"/>
        <end position="180"/>
    </location>
</feature>
<keyword evidence="5 6" id="KW-0472">Membrane</keyword>
<sequence length="644" mass="74200">MTYYNIFFNNMRRNFKNYYIYLMSTIFSVVVYYLFASIKYNPQVTGVVESNTNISALFGFTGGIVLLFALIFIGYSNSFFVRKRKKEIALYSLMGMKKKRVVNMLFIENIIIAVISLILGIALGTMFSKLFIMALLRMLNHMIYVEFTFSMEAAKDTVLFFMIIFVVASINSYRVIKKIQLIELFSASKRNEKPFRTRPLIAIISFILVAFGYWLSQNMFNGLLLINMLVVLMTVILGTYGLFIFFLEFFTKVLKRRKKMYYKGNNLLAISNTGYRIRNHSVTLATIAILSATTITALGMAYSVYYDFNQTTEANYPFTYVYGYKGDALDKEVMELVKNSKEAVLIGSMKMSRAEIVAAYIGKDDPKFGNLGLRLSDKLFYHVLSNSQYNESMTIRNMVNDQISLAEDECLLVYTSFGLDDYDYTKGGVFELNLNFNHKRKVKIMDTKEKALIYSRYSSKYIVVNDAVFQEYVRLGADAASYTCIKTTNQLTSQQLAQDIRHLIPEDAQLKVYYEDYSFVNQTYALLAFTAFFTSIVFLLSTGSIIYFKLITEANEEKERFTILKKIGVSKQDITWSIKKQMLLMFIVPLIVGLVHSSFALNAFSTLLDAQILMPVMITMVGYSVIYFMYYVLTVNYYKKIILK</sequence>
<dbReference type="Pfam" id="PF02687">
    <property type="entry name" value="FtsX"/>
    <property type="match status" value="2"/>
</dbReference>
<dbReference type="EMBL" id="CP058649">
    <property type="protein sequence ID" value="QUI24158.1"/>
    <property type="molecule type" value="Genomic_DNA"/>
</dbReference>
<name>A0A8J8MMV2_9FIRM</name>
<evidence type="ECO:0000256" key="3">
    <source>
        <dbReference type="ARBA" id="ARBA00022692"/>
    </source>
</evidence>
<evidence type="ECO:0000256" key="6">
    <source>
        <dbReference type="PIRNR" id="PIRNR018968"/>
    </source>
</evidence>
<gene>
    <name evidence="8" type="ORF">HZI73_18495</name>
</gene>
<feature type="transmembrane region" description="Helical" evidence="6">
    <location>
        <begin position="524"/>
        <end position="548"/>
    </location>
</feature>
<accession>A0A8J8MMV2</accession>
<dbReference type="GO" id="GO:0055085">
    <property type="term" value="P:transmembrane transport"/>
    <property type="evidence" value="ECO:0007669"/>
    <property type="project" value="UniProtKB-UniRule"/>
</dbReference>
<evidence type="ECO:0000313" key="9">
    <source>
        <dbReference type="Proteomes" id="UP000683246"/>
    </source>
</evidence>
<protein>
    <submittedName>
        <fullName evidence="8">ABC transporter permease</fullName>
    </submittedName>
</protein>
<dbReference type="PANTHER" id="PTHR46795:SF3">
    <property type="entry name" value="ABC TRANSPORTER PERMEASE"/>
    <property type="match status" value="1"/>
</dbReference>
<feature type="transmembrane region" description="Helical" evidence="6">
    <location>
        <begin position="282"/>
        <end position="305"/>
    </location>
</feature>
<dbReference type="InterPro" id="IPR003838">
    <property type="entry name" value="ABC3_permease_C"/>
</dbReference>
<evidence type="ECO:0000313" key="8">
    <source>
        <dbReference type="EMBL" id="QUI24158.1"/>
    </source>
</evidence>
<comment type="similarity">
    <text evidence="6">Belongs to the ABC-4 integral membrane protein family.</text>
</comment>
<feature type="transmembrane region" description="Helical" evidence="6">
    <location>
        <begin position="158"/>
        <end position="176"/>
    </location>
</feature>
<evidence type="ECO:0000256" key="1">
    <source>
        <dbReference type="ARBA" id="ARBA00004651"/>
    </source>
</evidence>
<evidence type="ECO:0000259" key="7">
    <source>
        <dbReference type="Pfam" id="PF02687"/>
    </source>
</evidence>
<evidence type="ECO:0000256" key="5">
    <source>
        <dbReference type="ARBA" id="ARBA00023136"/>
    </source>
</evidence>
<organism evidence="8 9">
    <name type="scientific">Vallitalea pronyensis</name>
    <dbReference type="NCBI Taxonomy" id="1348613"/>
    <lineage>
        <taxon>Bacteria</taxon>
        <taxon>Bacillati</taxon>
        <taxon>Bacillota</taxon>
        <taxon>Clostridia</taxon>
        <taxon>Lachnospirales</taxon>
        <taxon>Vallitaleaceae</taxon>
        <taxon>Vallitalea</taxon>
    </lineage>
</organism>
<feature type="transmembrane region" description="Helical" evidence="6">
    <location>
        <begin position="197"/>
        <end position="216"/>
    </location>
</feature>
<feature type="transmembrane region" description="Helical" evidence="6">
    <location>
        <begin position="612"/>
        <end position="633"/>
    </location>
</feature>
<keyword evidence="6" id="KW-0813">Transport</keyword>
<feature type="transmembrane region" description="Helical" evidence="6">
    <location>
        <begin position="18"/>
        <end position="36"/>
    </location>
</feature>
<feature type="transmembrane region" description="Helical" evidence="6">
    <location>
        <begin position="222"/>
        <end position="250"/>
    </location>
</feature>
<feature type="domain" description="ABC3 transporter permease C-terminal" evidence="7">
    <location>
        <begin position="533"/>
        <end position="633"/>
    </location>
</feature>
<evidence type="ECO:0000256" key="2">
    <source>
        <dbReference type="ARBA" id="ARBA00022475"/>
    </source>
</evidence>
<dbReference type="PIRSF" id="PIRSF018968">
    <property type="entry name" value="ABC_permease_BceB"/>
    <property type="match status" value="1"/>
</dbReference>
<feature type="transmembrane region" description="Helical" evidence="6">
    <location>
        <begin position="582"/>
        <end position="600"/>
    </location>
</feature>
<dbReference type="InterPro" id="IPR052536">
    <property type="entry name" value="ABC-4_Integral_Memb_Prot"/>
</dbReference>
<keyword evidence="3 6" id="KW-0812">Transmembrane</keyword>
<dbReference type="InterPro" id="IPR027022">
    <property type="entry name" value="ABC_permease_BceB-typ"/>
</dbReference>
<dbReference type="KEGG" id="vpy:HZI73_18495"/>
<proteinExistence type="inferred from homology"/>
<comment type="subcellular location">
    <subcellularLocation>
        <location evidence="1 6">Cell membrane</location>
        <topology evidence="1 6">Multi-pass membrane protein</topology>
    </subcellularLocation>
</comment>
<evidence type="ECO:0000256" key="4">
    <source>
        <dbReference type="ARBA" id="ARBA00022989"/>
    </source>
</evidence>
<keyword evidence="2 6" id="KW-1003">Cell membrane</keyword>
<keyword evidence="4 6" id="KW-1133">Transmembrane helix</keyword>
<dbReference type="GO" id="GO:0005886">
    <property type="term" value="C:plasma membrane"/>
    <property type="evidence" value="ECO:0007669"/>
    <property type="project" value="UniProtKB-SubCell"/>
</dbReference>
<feature type="transmembrane region" description="Helical" evidence="6">
    <location>
        <begin position="56"/>
        <end position="80"/>
    </location>
</feature>